<evidence type="ECO:0000313" key="15">
    <source>
        <dbReference type="Ensembl" id="ENSSHAP00000023556.1"/>
    </source>
</evidence>
<dbReference type="FunFam" id="1.20.1070.10:FF:000010">
    <property type="entry name" value="Olfactory receptor"/>
    <property type="match status" value="1"/>
</dbReference>
<dbReference type="Pfam" id="PF13853">
    <property type="entry name" value="7tm_4"/>
    <property type="match status" value="1"/>
</dbReference>
<comment type="subcellular location">
    <subcellularLocation>
        <location evidence="1 13">Cell membrane</location>
        <topology evidence="1 13">Multi-pass membrane protein</topology>
    </subcellularLocation>
</comment>
<feature type="transmembrane region" description="Helical" evidence="13">
    <location>
        <begin position="24"/>
        <end position="48"/>
    </location>
</feature>
<dbReference type="PANTHER" id="PTHR26454:SF31">
    <property type="entry name" value="OLFACTORY RECEPTOR 214"/>
    <property type="match status" value="1"/>
</dbReference>
<name>A0A7N4NHS0_SARHA</name>
<protein>
    <recommendedName>
        <fullName evidence="13">Olfactory receptor</fullName>
    </recommendedName>
</protein>
<reference evidence="15" key="3">
    <citation type="submission" date="2025-09" db="UniProtKB">
        <authorList>
            <consortium name="Ensembl"/>
        </authorList>
    </citation>
    <scope>IDENTIFICATION</scope>
</reference>
<dbReference type="PANTHER" id="PTHR26454">
    <property type="entry name" value="OLFACTORY RECEPTOR"/>
    <property type="match status" value="1"/>
</dbReference>
<dbReference type="GO" id="GO:0004930">
    <property type="term" value="F:G protein-coupled receptor activity"/>
    <property type="evidence" value="ECO:0007669"/>
    <property type="project" value="UniProtKB-KW"/>
</dbReference>
<feature type="transmembrane region" description="Helical" evidence="13">
    <location>
        <begin position="272"/>
        <end position="290"/>
    </location>
</feature>
<evidence type="ECO:0000256" key="7">
    <source>
        <dbReference type="ARBA" id="ARBA00023040"/>
    </source>
</evidence>
<dbReference type="AlphaFoldDB" id="A0A7N4NHS0"/>
<keyword evidence="5 13" id="KW-0552">Olfaction</keyword>
<evidence type="ECO:0000256" key="6">
    <source>
        <dbReference type="ARBA" id="ARBA00022989"/>
    </source>
</evidence>
<sequence length="313" mass="35572">MGNGTTVQEFILEGFPALQHLGKFFFTLILLAYSVAFTGNTIIITLTWADYHLQIPMHFFLSNFSFLENCFITTVIPKLLLIFLWGMQKISFLGCLIQAFFFLFWGSTGFLLLAVMSLDRYIAICNPLHYPSIMTRKVCFLLVIFCYVSSFFVVVGVILKVSMLSFCGSNVIKHFLCDVTPLTHLSCSDTKFFESLVFALAILVLVSSLTITIIAYTNIIIKIVNLPSVKERQKAFSTCSSHLIVLCLLYGSSVFIYLKPNQAKTFDTNREAALVNTVVTPLLNPFIYTLRNKQVKQALRNILYRIKLARWIH</sequence>
<dbReference type="PRINTS" id="PR00245">
    <property type="entry name" value="OLFACTORYR"/>
</dbReference>
<keyword evidence="10" id="KW-0325">Glycoprotein</keyword>
<dbReference type="Gene3D" id="1.20.1070.10">
    <property type="entry name" value="Rhodopsin 7-helix transmembrane proteins"/>
    <property type="match status" value="1"/>
</dbReference>
<evidence type="ECO:0000256" key="2">
    <source>
        <dbReference type="ARBA" id="ARBA00022475"/>
    </source>
</evidence>
<keyword evidence="7 12" id="KW-0297">G-protein coupled receptor</keyword>
<dbReference type="PRINTS" id="PR00237">
    <property type="entry name" value="GPCRRHODOPSN"/>
</dbReference>
<dbReference type="InParanoid" id="A0A7N4NHS0"/>
<reference evidence="15 16" key="1">
    <citation type="journal article" date="2011" name="Proc. Natl. Acad. Sci. U.S.A.">
        <title>Genetic diversity and population structure of the endangered marsupial Sarcophilus harrisii (Tasmanian devil).</title>
        <authorList>
            <person name="Miller W."/>
            <person name="Hayes V.M."/>
            <person name="Ratan A."/>
            <person name="Petersen D.C."/>
            <person name="Wittekindt N.E."/>
            <person name="Miller J."/>
            <person name="Walenz B."/>
            <person name="Knight J."/>
            <person name="Qi J."/>
            <person name="Zhao F."/>
            <person name="Wang Q."/>
            <person name="Bedoya-Reina O.C."/>
            <person name="Katiyar N."/>
            <person name="Tomsho L.P."/>
            <person name="Kasson L.M."/>
            <person name="Hardie R.A."/>
            <person name="Woodbridge P."/>
            <person name="Tindall E.A."/>
            <person name="Bertelsen M.F."/>
            <person name="Dixon D."/>
            <person name="Pyecroft S."/>
            <person name="Helgen K.M."/>
            <person name="Lesk A.M."/>
            <person name="Pringle T.H."/>
            <person name="Patterson N."/>
            <person name="Zhang Y."/>
            <person name="Kreiss A."/>
            <person name="Woods G.M."/>
            <person name="Jones M.E."/>
            <person name="Schuster S.C."/>
        </authorList>
    </citation>
    <scope>NUCLEOTIDE SEQUENCE [LARGE SCALE GENOMIC DNA]</scope>
</reference>
<evidence type="ECO:0000256" key="5">
    <source>
        <dbReference type="ARBA" id="ARBA00022725"/>
    </source>
</evidence>
<evidence type="ECO:0000256" key="13">
    <source>
        <dbReference type="RuleBase" id="RU363047"/>
    </source>
</evidence>
<feature type="transmembrane region" description="Helical" evidence="13">
    <location>
        <begin position="60"/>
        <end position="84"/>
    </location>
</feature>
<feature type="transmembrane region" description="Helical" evidence="13">
    <location>
        <begin position="90"/>
        <end position="118"/>
    </location>
</feature>
<dbReference type="InterPro" id="IPR000276">
    <property type="entry name" value="GPCR_Rhodpsn"/>
</dbReference>
<keyword evidence="8 13" id="KW-0472">Membrane</keyword>
<evidence type="ECO:0000259" key="14">
    <source>
        <dbReference type="PROSITE" id="PS50262"/>
    </source>
</evidence>
<keyword evidence="11 12" id="KW-0807">Transducer</keyword>
<evidence type="ECO:0000256" key="11">
    <source>
        <dbReference type="ARBA" id="ARBA00023224"/>
    </source>
</evidence>
<comment type="similarity">
    <text evidence="12">Belongs to the G-protein coupled receptor 1 family.</text>
</comment>
<dbReference type="PROSITE" id="PS50262">
    <property type="entry name" value="G_PROTEIN_RECEP_F1_2"/>
    <property type="match status" value="1"/>
</dbReference>
<evidence type="ECO:0000256" key="9">
    <source>
        <dbReference type="ARBA" id="ARBA00023170"/>
    </source>
</evidence>
<dbReference type="OrthoDB" id="9902777at2759"/>
<dbReference type="InterPro" id="IPR017452">
    <property type="entry name" value="GPCR_Rhodpsn_7TM"/>
</dbReference>
<dbReference type="GO" id="GO:0005886">
    <property type="term" value="C:plasma membrane"/>
    <property type="evidence" value="ECO:0007669"/>
    <property type="project" value="UniProtKB-SubCell"/>
</dbReference>
<evidence type="ECO:0000256" key="4">
    <source>
        <dbReference type="ARBA" id="ARBA00022692"/>
    </source>
</evidence>
<gene>
    <name evidence="15" type="primary">LOC100919095</name>
</gene>
<dbReference type="Ensembl" id="ENSSHAT00000038295.1">
    <property type="protein sequence ID" value="ENSSHAP00000023556.1"/>
    <property type="gene ID" value="ENSSHAG00000030076.1"/>
</dbReference>
<evidence type="ECO:0000256" key="12">
    <source>
        <dbReference type="RuleBase" id="RU000688"/>
    </source>
</evidence>
<dbReference type="GO" id="GO:0004984">
    <property type="term" value="F:olfactory receptor activity"/>
    <property type="evidence" value="ECO:0007669"/>
    <property type="project" value="InterPro"/>
</dbReference>
<dbReference type="GeneID" id="100919095"/>
<proteinExistence type="inferred from homology"/>
<dbReference type="PROSITE" id="PS00237">
    <property type="entry name" value="G_PROTEIN_RECEP_F1_1"/>
    <property type="match status" value="1"/>
</dbReference>
<feature type="transmembrane region" description="Helical" evidence="13">
    <location>
        <begin position="196"/>
        <end position="221"/>
    </location>
</feature>
<feature type="domain" description="G-protein coupled receptors family 1 profile" evidence="14">
    <location>
        <begin position="39"/>
        <end position="288"/>
    </location>
</feature>
<dbReference type="SUPFAM" id="SSF81321">
    <property type="entry name" value="Family A G protein-coupled receptor-like"/>
    <property type="match status" value="1"/>
</dbReference>
<keyword evidence="16" id="KW-1185">Reference proteome</keyword>
<keyword evidence="9 12" id="KW-0675">Receptor</keyword>
<reference evidence="15" key="2">
    <citation type="submission" date="2025-08" db="UniProtKB">
        <authorList>
            <consortium name="Ensembl"/>
        </authorList>
    </citation>
    <scope>IDENTIFICATION</scope>
</reference>
<accession>A0A7N4NHS0</accession>
<keyword evidence="2 13" id="KW-1003">Cell membrane</keyword>
<evidence type="ECO:0000256" key="3">
    <source>
        <dbReference type="ARBA" id="ARBA00022606"/>
    </source>
</evidence>
<keyword evidence="6 13" id="KW-1133">Transmembrane helix</keyword>
<evidence type="ECO:0000256" key="1">
    <source>
        <dbReference type="ARBA" id="ARBA00004651"/>
    </source>
</evidence>
<dbReference type="Proteomes" id="UP000007648">
    <property type="component" value="Unassembled WGS sequence"/>
</dbReference>
<feature type="transmembrane region" description="Helical" evidence="13">
    <location>
        <begin position="138"/>
        <end position="159"/>
    </location>
</feature>
<feature type="transmembrane region" description="Helical" evidence="13">
    <location>
        <begin position="242"/>
        <end position="260"/>
    </location>
</feature>
<dbReference type="GeneTree" id="ENSGT01090000260086"/>
<evidence type="ECO:0000313" key="16">
    <source>
        <dbReference type="Proteomes" id="UP000007648"/>
    </source>
</evidence>
<dbReference type="InterPro" id="IPR000725">
    <property type="entry name" value="Olfact_rcpt"/>
</dbReference>
<evidence type="ECO:0000256" key="8">
    <source>
        <dbReference type="ARBA" id="ARBA00023136"/>
    </source>
</evidence>
<organism evidence="15 16">
    <name type="scientific">Sarcophilus harrisii</name>
    <name type="common">Tasmanian devil</name>
    <name type="synonym">Sarcophilus laniarius</name>
    <dbReference type="NCBI Taxonomy" id="9305"/>
    <lineage>
        <taxon>Eukaryota</taxon>
        <taxon>Metazoa</taxon>
        <taxon>Chordata</taxon>
        <taxon>Craniata</taxon>
        <taxon>Vertebrata</taxon>
        <taxon>Euteleostomi</taxon>
        <taxon>Mammalia</taxon>
        <taxon>Metatheria</taxon>
        <taxon>Dasyuromorphia</taxon>
        <taxon>Dasyuridae</taxon>
        <taxon>Sarcophilus</taxon>
    </lineage>
</organism>
<keyword evidence="4 12" id="KW-0812">Transmembrane</keyword>
<dbReference type="KEGG" id="shr:100919095"/>
<dbReference type="InterPro" id="IPR047132">
    <property type="entry name" value="Olfact_rcpt_6C-like"/>
</dbReference>
<evidence type="ECO:0000256" key="10">
    <source>
        <dbReference type="ARBA" id="ARBA00023180"/>
    </source>
</evidence>
<dbReference type="CDD" id="cd15912">
    <property type="entry name" value="7tmA_OR6C-like"/>
    <property type="match status" value="1"/>
</dbReference>
<keyword evidence="3 13" id="KW-0716">Sensory transduction</keyword>